<dbReference type="EMBL" id="QFFJ01000001">
    <property type="protein sequence ID" value="RBL91748.1"/>
    <property type="molecule type" value="Genomic_DNA"/>
</dbReference>
<reference evidence="2 3" key="1">
    <citation type="submission" date="2018-05" db="EMBL/GenBank/DDBJ databases">
        <title>Chitinophaga sp. K3CV102501T nov., isolated from isolated from a monsoon evergreen broad-leaved forest soil.</title>
        <authorList>
            <person name="Lv Y."/>
        </authorList>
    </citation>
    <scope>NUCLEOTIDE SEQUENCE [LARGE SCALE GENOMIC DNA]</scope>
    <source>
        <strain evidence="2 3">GDMCC 1.1325</strain>
    </source>
</reference>
<dbReference type="Proteomes" id="UP000253410">
    <property type="component" value="Unassembled WGS sequence"/>
</dbReference>
<evidence type="ECO:0000313" key="3">
    <source>
        <dbReference type="Proteomes" id="UP000253410"/>
    </source>
</evidence>
<sequence length="191" mass="21903">MNFTTYQQVFESILQDANPAAPYNNPDYLNYTKLNWSRQQRWLKTGVLNEEIISAVKNITEPQQWIVITEPWCGDASHIVPFLYKIAELNPLIQLDIQLRDTPPFLIEQYLTNGGKSIPKLVIRDNENNDLAVWGPRPAGCQALYDQLKAANANFEQMKIELQQWYNEDKGRSLQQELLSVINSTCSTSVA</sequence>
<proteinExistence type="predicted"/>
<keyword evidence="1" id="KW-0175">Coiled coil</keyword>
<dbReference type="InterPro" id="IPR036249">
    <property type="entry name" value="Thioredoxin-like_sf"/>
</dbReference>
<keyword evidence="3" id="KW-1185">Reference proteome</keyword>
<feature type="coiled-coil region" evidence="1">
    <location>
        <begin position="141"/>
        <end position="168"/>
    </location>
</feature>
<evidence type="ECO:0000313" key="2">
    <source>
        <dbReference type="EMBL" id="RBL91748.1"/>
    </source>
</evidence>
<dbReference type="Gene3D" id="3.40.30.10">
    <property type="entry name" value="Glutaredoxin"/>
    <property type="match status" value="1"/>
</dbReference>
<gene>
    <name evidence="2" type="ORF">DF182_03840</name>
</gene>
<dbReference type="OrthoDB" id="6120799at2"/>
<name>A0A365Y095_9BACT</name>
<protein>
    <submittedName>
        <fullName evidence="2">Thioredoxin family protein</fullName>
    </submittedName>
</protein>
<comment type="caution">
    <text evidence="2">The sequence shown here is derived from an EMBL/GenBank/DDBJ whole genome shotgun (WGS) entry which is preliminary data.</text>
</comment>
<evidence type="ECO:0000256" key="1">
    <source>
        <dbReference type="SAM" id="Coils"/>
    </source>
</evidence>
<dbReference type="RefSeq" id="WP_113614347.1">
    <property type="nucleotide sequence ID" value="NZ_QFFJ01000001.1"/>
</dbReference>
<dbReference type="AlphaFoldDB" id="A0A365Y095"/>
<accession>A0A365Y095</accession>
<dbReference type="SUPFAM" id="SSF52833">
    <property type="entry name" value="Thioredoxin-like"/>
    <property type="match status" value="1"/>
</dbReference>
<dbReference type="Pfam" id="PF14595">
    <property type="entry name" value="Thioredoxin_9"/>
    <property type="match status" value="1"/>
</dbReference>
<organism evidence="2 3">
    <name type="scientific">Chitinophaga flava</name>
    <dbReference type="NCBI Taxonomy" id="2259036"/>
    <lineage>
        <taxon>Bacteria</taxon>
        <taxon>Pseudomonadati</taxon>
        <taxon>Bacteroidota</taxon>
        <taxon>Chitinophagia</taxon>
        <taxon>Chitinophagales</taxon>
        <taxon>Chitinophagaceae</taxon>
        <taxon>Chitinophaga</taxon>
    </lineage>
</organism>